<evidence type="ECO:0000313" key="1">
    <source>
        <dbReference type="EMBL" id="OLP05292.1"/>
    </source>
</evidence>
<reference evidence="1 2" key="1">
    <citation type="submission" date="2017-01" db="EMBL/GenBank/DDBJ databases">
        <title>Genome sequence of Rhodoferax antarcticus ANT.BR, a psychrophilic purple nonsulfur bacterium from an Antarctic microbial mat.</title>
        <authorList>
            <person name="Baker J."/>
            <person name="Riester C."/>
            <person name="Skinner B."/>
            <person name="Newell A."/>
            <person name="Swingley W."/>
            <person name="Madigan M."/>
            <person name="Jung D."/>
            <person name="Asao M."/>
            <person name="Chen M."/>
            <person name="Loughlin P."/>
            <person name="Pan H."/>
            <person name="Lin S."/>
            <person name="Li N."/>
            <person name="Shaw J."/>
            <person name="Prado M."/>
            <person name="Sherman C."/>
            <person name="Li X."/>
            <person name="Tang J."/>
            <person name="Blankenship R."/>
            <person name="Zhao T."/>
            <person name="Touchman J."/>
            <person name="Sattley M."/>
        </authorList>
    </citation>
    <scope>NUCLEOTIDE SEQUENCE [LARGE SCALE GENOMIC DNA]</scope>
    <source>
        <strain evidence="1 2">ANT.BR</strain>
    </source>
</reference>
<accession>A0A1Q8YBC9</accession>
<keyword evidence="2" id="KW-1185">Reference proteome</keyword>
<dbReference type="EMBL" id="MSYM01000017">
    <property type="protein sequence ID" value="OLP05292.1"/>
    <property type="molecule type" value="Genomic_DNA"/>
</dbReference>
<organism evidence="1 2">
    <name type="scientific">Rhodoferax antarcticus ANT.BR</name>
    <dbReference type="NCBI Taxonomy" id="1111071"/>
    <lineage>
        <taxon>Bacteria</taxon>
        <taxon>Pseudomonadati</taxon>
        <taxon>Pseudomonadota</taxon>
        <taxon>Betaproteobacteria</taxon>
        <taxon>Burkholderiales</taxon>
        <taxon>Comamonadaceae</taxon>
        <taxon>Rhodoferax</taxon>
    </lineage>
</organism>
<name>A0A1Q8YBC9_9BURK</name>
<comment type="caution">
    <text evidence="1">The sequence shown here is derived from an EMBL/GenBank/DDBJ whole genome shotgun (WGS) entry which is preliminary data.</text>
</comment>
<protein>
    <submittedName>
        <fullName evidence="1">Uncharacterized protein</fullName>
    </submittedName>
</protein>
<dbReference type="AlphaFoldDB" id="A0A1Q8YBC9"/>
<proteinExistence type="predicted"/>
<dbReference type="Proteomes" id="UP000185911">
    <property type="component" value="Unassembled WGS sequence"/>
</dbReference>
<gene>
    <name evidence="1" type="ORF">BLL52_3417</name>
</gene>
<evidence type="ECO:0000313" key="2">
    <source>
        <dbReference type="Proteomes" id="UP000185911"/>
    </source>
</evidence>
<sequence>MAAASTCQWGTAYSTMGARLDVVETLNGLLQAAAPLIKALAR</sequence>